<evidence type="ECO:0000313" key="2">
    <source>
        <dbReference type="Proteomes" id="UP000325797"/>
    </source>
</evidence>
<proteinExistence type="predicted"/>
<reference evidence="1 2" key="1">
    <citation type="submission" date="2019-08" db="EMBL/GenBank/DDBJ databases">
        <title>Hyperibacter terrae gen. nov., sp. nov. and Hyperibacter viscosus sp. nov., two new members in the family Rhodospirillaceae isolated from the rhizosphere of Hypericum perforatum.</title>
        <authorList>
            <person name="Noviana Z."/>
        </authorList>
    </citation>
    <scope>NUCLEOTIDE SEQUENCE [LARGE SCALE GENOMIC DNA]</scope>
    <source>
        <strain evidence="1 2">R5959</strain>
    </source>
</reference>
<evidence type="ECO:0000313" key="1">
    <source>
        <dbReference type="EMBL" id="QEX23726.1"/>
    </source>
</evidence>
<name>A0A5J6N8R9_9PROT</name>
<keyword evidence="2" id="KW-1185">Reference proteome</keyword>
<sequence>MIAVERLAFFTMFDISRTIDSRRLESTASSIGSNGDPARSPAPVGAFDILSASSCPVFYRFDQILEAI</sequence>
<protein>
    <submittedName>
        <fullName evidence="1">Uncharacterized protein</fullName>
    </submittedName>
</protein>
<gene>
    <name evidence="1" type="ORF">FRZ61_36650</name>
</gene>
<dbReference type="Proteomes" id="UP000325797">
    <property type="component" value="Chromosome"/>
</dbReference>
<organism evidence="1 2">
    <name type="scientific">Hypericibacter adhaerens</name>
    <dbReference type="NCBI Taxonomy" id="2602016"/>
    <lineage>
        <taxon>Bacteria</taxon>
        <taxon>Pseudomonadati</taxon>
        <taxon>Pseudomonadota</taxon>
        <taxon>Alphaproteobacteria</taxon>
        <taxon>Rhodospirillales</taxon>
        <taxon>Dongiaceae</taxon>
        <taxon>Hypericibacter</taxon>
    </lineage>
</organism>
<dbReference type="EMBL" id="CP042582">
    <property type="protein sequence ID" value="QEX23726.1"/>
    <property type="molecule type" value="Genomic_DNA"/>
</dbReference>
<dbReference type="KEGG" id="hadh:FRZ61_36650"/>
<dbReference type="AlphaFoldDB" id="A0A5J6N8R9"/>
<accession>A0A5J6N8R9</accession>